<dbReference type="EMBL" id="PGGS01001270">
    <property type="protein sequence ID" value="PNH00614.1"/>
    <property type="molecule type" value="Genomic_DNA"/>
</dbReference>
<evidence type="ECO:0000256" key="1">
    <source>
        <dbReference type="SAM" id="Phobius"/>
    </source>
</evidence>
<keyword evidence="1" id="KW-0812">Transmembrane</keyword>
<keyword evidence="3" id="KW-1185">Reference proteome</keyword>
<proteinExistence type="predicted"/>
<dbReference type="OrthoDB" id="433309at2759"/>
<feature type="transmembrane region" description="Helical" evidence="1">
    <location>
        <begin position="6"/>
        <end position="26"/>
    </location>
</feature>
<organism evidence="2 3">
    <name type="scientific">Tetrabaena socialis</name>
    <dbReference type="NCBI Taxonomy" id="47790"/>
    <lineage>
        <taxon>Eukaryota</taxon>
        <taxon>Viridiplantae</taxon>
        <taxon>Chlorophyta</taxon>
        <taxon>core chlorophytes</taxon>
        <taxon>Chlorophyceae</taxon>
        <taxon>CS clade</taxon>
        <taxon>Chlamydomonadales</taxon>
        <taxon>Tetrabaenaceae</taxon>
        <taxon>Tetrabaena</taxon>
    </lineage>
</organism>
<dbReference type="GO" id="GO:0009737">
    <property type="term" value="P:response to abscisic acid"/>
    <property type="evidence" value="ECO:0007669"/>
    <property type="project" value="InterPro"/>
</dbReference>
<dbReference type="GO" id="GO:0030244">
    <property type="term" value="P:cellulose biosynthetic process"/>
    <property type="evidence" value="ECO:0007669"/>
    <property type="project" value="InterPro"/>
</dbReference>
<evidence type="ECO:0000313" key="3">
    <source>
        <dbReference type="Proteomes" id="UP000236333"/>
    </source>
</evidence>
<dbReference type="PANTHER" id="PTHR46701">
    <property type="entry name" value="GLYCOSYLTRANSFERASE-LIKE KOBITO 1"/>
    <property type="match status" value="1"/>
</dbReference>
<gene>
    <name evidence="2" type="ORF">TSOC_013546</name>
</gene>
<reference evidence="2 3" key="1">
    <citation type="journal article" date="2017" name="Mol. Biol. Evol.">
        <title>The 4-celled Tetrabaena socialis nuclear genome reveals the essential components for genetic control of cell number at the origin of multicellularity in the volvocine lineage.</title>
        <authorList>
            <person name="Featherston J."/>
            <person name="Arakaki Y."/>
            <person name="Hanschen E.R."/>
            <person name="Ferris P.J."/>
            <person name="Michod R.E."/>
            <person name="Olson B.J.S.C."/>
            <person name="Nozaki H."/>
            <person name="Durand P.M."/>
        </authorList>
    </citation>
    <scope>NUCLEOTIDE SEQUENCE [LARGE SCALE GENOMIC DNA]</scope>
    <source>
        <strain evidence="2 3">NIES-571</strain>
    </source>
</reference>
<keyword evidence="1" id="KW-0472">Membrane</keyword>
<name>A0A2J7ZK16_9CHLO</name>
<dbReference type="AlphaFoldDB" id="A0A2J7ZK16"/>
<dbReference type="Proteomes" id="UP000236333">
    <property type="component" value="Unassembled WGS sequence"/>
</dbReference>
<dbReference type="InterPro" id="IPR044224">
    <property type="entry name" value="KOBITO1-like"/>
</dbReference>
<dbReference type="PANTHER" id="PTHR46701:SF7">
    <property type="entry name" value="GLYCOSYLTRANSFERASE-LIKE KOBITO 1"/>
    <property type="match status" value="1"/>
</dbReference>
<evidence type="ECO:0000313" key="2">
    <source>
        <dbReference type="EMBL" id="PNH00614.1"/>
    </source>
</evidence>
<keyword evidence="1" id="KW-1133">Transmembrane helix</keyword>
<sequence length="328" mass="36671">MVSLDTTFTLIACIVLVAWVLIIVMARPSLEGLQLNTPTTSIQALIAQGGSLVGRTVAIVTMMRDPVDVRDWLNYHMLKGITRFYIRLETVQPDDAVARLLLSYPEVTLQIGDPTKTPDAADLELPGQQQMVRQREWVESAIRRAFHDGIDWIVHIDSDELIECGGLIGDAINADAKPHTQTLILQNHEALYDQSKIDDKSMGCFTSQRIVDCNTGHCASYANGKAVGRVTPFLHESGVHRFHYNGPGTDDDVAMTSAHLVHFESCDFTQYMQKFMKLAQTEVSRFPFPYYNDSIAVAKGPACQSADDASCRYEFASIYKRYRTTELD</sequence>
<accession>A0A2J7ZK16</accession>
<comment type="caution">
    <text evidence="2">The sequence shown here is derived from an EMBL/GenBank/DDBJ whole genome shotgun (WGS) entry which is preliminary data.</text>
</comment>
<protein>
    <submittedName>
        <fullName evidence="2">Uncharacterized protein</fullName>
    </submittedName>
</protein>